<keyword evidence="4" id="KW-0675">Receptor</keyword>
<protein>
    <submittedName>
        <fullName evidence="4">Chemotaxis regulator-transmits chemoreceptor signals to flagelllar motor components CheY</fullName>
    </submittedName>
</protein>
<keyword evidence="5" id="KW-1185">Reference proteome</keyword>
<dbReference type="HOGENOM" id="CLU_000445_69_17_4"/>
<dbReference type="RefSeq" id="WP_038486462.1">
    <property type="nucleotide sequence ID" value="NZ_CP009962.1"/>
</dbReference>
<reference evidence="5" key="1">
    <citation type="journal article" date="2014" name="Soil Biol. Biochem.">
        <title>Structure and function of bacterial communities in ageing soils: Insights from the Mendocino ecological staircase.</title>
        <authorList>
            <person name="Uroz S."/>
            <person name="Tech J.J."/>
            <person name="Sawaya N.A."/>
            <person name="Frey-Klett P."/>
            <person name="Leveau J.H.J."/>
        </authorList>
    </citation>
    <scope>NUCLEOTIDE SEQUENCE [LARGE SCALE GENOMIC DNA]</scope>
    <source>
        <strain evidence="5">Cal35</strain>
    </source>
</reference>
<dbReference type="InterPro" id="IPR050595">
    <property type="entry name" value="Bact_response_regulator"/>
</dbReference>
<feature type="modified residue" description="4-aspartylphosphate" evidence="2">
    <location>
        <position position="54"/>
    </location>
</feature>
<dbReference type="InterPro" id="IPR011006">
    <property type="entry name" value="CheY-like_superfamily"/>
</dbReference>
<name>A0A0A1F977_9BURK</name>
<dbReference type="SUPFAM" id="SSF52172">
    <property type="entry name" value="CheY-like"/>
    <property type="match status" value="1"/>
</dbReference>
<dbReference type="PANTHER" id="PTHR44591:SF25">
    <property type="entry name" value="CHEMOTAXIS TWO-COMPONENT RESPONSE REGULATOR"/>
    <property type="match status" value="1"/>
</dbReference>
<dbReference type="PANTHER" id="PTHR44591">
    <property type="entry name" value="STRESS RESPONSE REGULATOR PROTEIN 1"/>
    <property type="match status" value="1"/>
</dbReference>
<dbReference type="EMBL" id="CP009962">
    <property type="protein sequence ID" value="AIY40315.1"/>
    <property type="molecule type" value="Genomic_DNA"/>
</dbReference>
<sequence length="122" mass="13339">MTTKTILVVDDSAVMRKLISSILAERAYQVLLTEDGEAALQQARSAAIDLVLTDWNMPAMGGGKLIRALREMSRYAETPVLVLTTEARESEKNEAREAGANGWLRKPVEPATLLEVVASLLE</sequence>
<evidence type="ECO:0000256" key="2">
    <source>
        <dbReference type="PROSITE-ProRule" id="PRU00169"/>
    </source>
</evidence>
<dbReference type="Proteomes" id="UP000030302">
    <property type="component" value="Chromosome"/>
</dbReference>
<evidence type="ECO:0000313" key="4">
    <source>
        <dbReference type="EMBL" id="AIY40315.1"/>
    </source>
</evidence>
<evidence type="ECO:0000256" key="1">
    <source>
        <dbReference type="ARBA" id="ARBA00022553"/>
    </source>
</evidence>
<dbReference type="STRING" id="279058.LT85_1157"/>
<dbReference type="GO" id="GO:0000160">
    <property type="term" value="P:phosphorelay signal transduction system"/>
    <property type="evidence" value="ECO:0007669"/>
    <property type="project" value="InterPro"/>
</dbReference>
<dbReference type="InterPro" id="IPR001789">
    <property type="entry name" value="Sig_transdc_resp-reg_receiver"/>
</dbReference>
<proteinExistence type="predicted"/>
<dbReference type="KEGG" id="care:LT85_1157"/>
<gene>
    <name evidence="4" type="ORF">LT85_1157</name>
</gene>
<accession>A0A0A1F977</accession>
<feature type="domain" description="Response regulatory" evidence="3">
    <location>
        <begin position="5"/>
        <end position="121"/>
    </location>
</feature>
<organism evidence="4 5">
    <name type="scientific">Collimonas arenae</name>
    <dbReference type="NCBI Taxonomy" id="279058"/>
    <lineage>
        <taxon>Bacteria</taxon>
        <taxon>Pseudomonadati</taxon>
        <taxon>Pseudomonadota</taxon>
        <taxon>Betaproteobacteria</taxon>
        <taxon>Burkholderiales</taxon>
        <taxon>Oxalobacteraceae</taxon>
        <taxon>Collimonas</taxon>
    </lineage>
</organism>
<dbReference type="PROSITE" id="PS50110">
    <property type="entry name" value="RESPONSE_REGULATORY"/>
    <property type="match status" value="1"/>
</dbReference>
<dbReference type="Gene3D" id="3.40.50.2300">
    <property type="match status" value="1"/>
</dbReference>
<dbReference type="SMART" id="SM00448">
    <property type="entry name" value="REC"/>
    <property type="match status" value="1"/>
</dbReference>
<dbReference type="Pfam" id="PF00072">
    <property type="entry name" value="Response_reg"/>
    <property type="match status" value="1"/>
</dbReference>
<evidence type="ECO:0000259" key="3">
    <source>
        <dbReference type="PROSITE" id="PS50110"/>
    </source>
</evidence>
<dbReference type="AlphaFoldDB" id="A0A0A1F977"/>
<keyword evidence="1 2" id="KW-0597">Phosphoprotein</keyword>
<evidence type="ECO:0000313" key="5">
    <source>
        <dbReference type="Proteomes" id="UP000030302"/>
    </source>
</evidence>
<dbReference type="OrthoDB" id="9801101at2"/>